<dbReference type="PRINTS" id="PR00368">
    <property type="entry name" value="FADPNR"/>
</dbReference>
<dbReference type="EMBL" id="PHHA01000034">
    <property type="protein sequence ID" value="PJG84372.1"/>
    <property type="molecule type" value="Genomic_DNA"/>
</dbReference>
<dbReference type="Pfam" id="PF07992">
    <property type="entry name" value="Pyr_redox_2"/>
    <property type="match status" value="1"/>
</dbReference>
<comment type="similarity">
    <text evidence="2">Belongs to the NADH dehydrogenase family.</text>
</comment>
<keyword evidence="3" id="KW-0285">Flavoprotein</keyword>
<dbReference type="AlphaFoldDB" id="A0A2M8RZP9"/>
<evidence type="ECO:0000259" key="6">
    <source>
        <dbReference type="Pfam" id="PF07992"/>
    </source>
</evidence>
<dbReference type="PANTHER" id="PTHR42913:SF3">
    <property type="entry name" value="64 KDA MITOCHONDRIAL NADH DEHYDROGENASE (EUROFUNG)"/>
    <property type="match status" value="1"/>
</dbReference>
<proteinExistence type="inferred from homology"/>
<evidence type="ECO:0000256" key="2">
    <source>
        <dbReference type="ARBA" id="ARBA00005272"/>
    </source>
</evidence>
<gene>
    <name evidence="7" type="ORF">CVP05_11475</name>
</gene>
<evidence type="ECO:0000313" key="8">
    <source>
        <dbReference type="Proteomes" id="UP000229329"/>
    </source>
</evidence>
<comment type="cofactor">
    <cofactor evidence="1">
        <name>FAD</name>
        <dbReference type="ChEBI" id="CHEBI:57692"/>
    </cofactor>
</comment>
<sequence>MKNIVIVGGGAGGLELATFLGDKMGVKSRANVTLIDKNSTHLWKPLLHEVATGALDDGSDALSYRAHARNHGFYFEQGAIVRINREQKYVELAPVYGLEGDMIVVARRIPYDYLVLAIGSKSNDFGTKGVEEHCIFLDSQEQALRFHHKMLELFLKFSENSALDEIGEEESKQKLVQEGKVNIAIVGGGATGVELCAELYHAAQDLSSYGYGKIDSHCLQVTLVEAGPRLLPALPERVSSSVLAHLQELGAQVKLNTQITEAEANKLHTKNGEIIEADLIVWAAGVRASSVTQQFDGLELNRINQIHVKDTLQTTVDESIFALGDCAFLLQENGKPVPPRAQAAHQMAKLCYKNIVALFDNKPLKKFVYNDKGSLVSLSKFTALGNIGKDDKSMVIEGKLARMAYISLYRMHHHALHGCLKTGVLILIRHINRFIKPALKLH</sequence>
<protein>
    <submittedName>
        <fullName evidence="7">FAD-dependent oxidoreductase</fullName>
    </submittedName>
</protein>
<evidence type="ECO:0000313" key="7">
    <source>
        <dbReference type="EMBL" id="PJG84372.1"/>
    </source>
</evidence>
<feature type="domain" description="FAD/NAD(P)-binding" evidence="6">
    <location>
        <begin position="3"/>
        <end position="348"/>
    </location>
</feature>
<evidence type="ECO:0000256" key="4">
    <source>
        <dbReference type="ARBA" id="ARBA00022827"/>
    </source>
</evidence>
<reference evidence="7 8" key="1">
    <citation type="submission" date="2017-11" db="EMBL/GenBank/DDBJ databases">
        <title>Reclassification of Bisgaard taxon 7 as Conservatibacter flavescens gen. nov., sp. nov.</title>
        <authorList>
            <person name="Christensen H."/>
        </authorList>
    </citation>
    <scope>NUCLEOTIDE SEQUENCE [LARGE SCALE GENOMIC DNA]</scope>
    <source>
        <strain evidence="7 8">7_4</strain>
    </source>
</reference>
<dbReference type="PANTHER" id="PTHR42913">
    <property type="entry name" value="APOPTOSIS-INDUCING FACTOR 1"/>
    <property type="match status" value="1"/>
</dbReference>
<evidence type="ECO:0000256" key="3">
    <source>
        <dbReference type="ARBA" id="ARBA00022630"/>
    </source>
</evidence>
<dbReference type="InterPro" id="IPR036188">
    <property type="entry name" value="FAD/NAD-bd_sf"/>
</dbReference>
<dbReference type="PRINTS" id="PR00411">
    <property type="entry name" value="PNDRDTASEI"/>
</dbReference>
<name>A0A2M8RZP9_9PAST</name>
<comment type="caution">
    <text evidence="7">The sequence shown here is derived from an EMBL/GenBank/DDBJ whole genome shotgun (WGS) entry which is preliminary data.</text>
</comment>
<dbReference type="SUPFAM" id="SSF51905">
    <property type="entry name" value="FAD/NAD(P)-binding domain"/>
    <property type="match status" value="1"/>
</dbReference>
<organism evidence="7 8">
    <name type="scientific">Conservatibacter flavescens</name>
    <dbReference type="NCBI Taxonomy" id="28161"/>
    <lineage>
        <taxon>Bacteria</taxon>
        <taxon>Pseudomonadati</taxon>
        <taxon>Pseudomonadota</taxon>
        <taxon>Gammaproteobacteria</taxon>
        <taxon>Pasteurellales</taxon>
        <taxon>Pasteurellaceae</taxon>
        <taxon>Conservatibacter</taxon>
    </lineage>
</organism>
<dbReference type="InterPro" id="IPR023753">
    <property type="entry name" value="FAD/NAD-binding_dom"/>
</dbReference>
<keyword evidence="8" id="KW-1185">Reference proteome</keyword>
<dbReference type="InterPro" id="IPR051169">
    <property type="entry name" value="NADH-Q_oxidoreductase"/>
</dbReference>
<dbReference type="GO" id="GO:0019646">
    <property type="term" value="P:aerobic electron transport chain"/>
    <property type="evidence" value="ECO:0007669"/>
    <property type="project" value="TreeGrafter"/>
</dbReference>
<keyword evidence="4" id="KW-0274">FAD</keyword>
<dbReference type="Proteomes" id="UP000229329">
    <property type="component" value="Unassembled WGS sequence"/>
</dbReference>
<evidence type="ECO:0000256" key="5">
    <source>
        <dbReference type="ARBA" id="ARBA00023002"/>
    </source>
</evidence>
<dbReference type="RefSeq" id="WP_100289705.1">
    <property type="nucleotide sequence ID" value="NZ_PHHA01000034.1"/>
</dbReference>
<dbReference type="OrthoDB" id="9781621at2"/>
<keyword evidence="5" id="KW-0560">Oxidoreductase</keyword>
<accession>A0A2M8RZP9</accession>
<evidence type="ECO:0000256" key="1">
    <source>
        <dbReference type="ARBA" id="ARBA00001974"/>
    </source>
</evidence>
<dbReference type="GO" id="GO:0003955">
    <property type="term" value="F:NAD(P)H dehydrogenase (quinone) activity"/>
    <property type="evidence" value="ECO:0007669"/>
    <property type="project" value="TreeGrafter"/>
</dbReference>
<dbReference type="Gene3D" id="3.50.50.100">
    <property type="match status" value="1"/>
</dbReference>